<sequence>MSLVYASQNLSAFKDEKDNLLHSGAIRWLGSSSEVGEMIEATGTKSVVESGFQFDDEKYTGTVTHRNQKEFKIDPDFVRELPTFHWFVSARGKVSSLFVPPLDWH</sequence>
<accession>A0A6J6MEK6</accession>
<name>A0A6J6MEK6_9ZZZZ</name>
<evidence type="ECO:0000313" key="1">
    <source>
        <dbReference type="EMBL" id="CAB4671304.1"/>
    </source>
</evidence>
<organism evidence="1">
    <name type="scientific">freshwater metagenome</name>
    <dbReference type="NCBI Taxonomy" id="449393"/>
    <lineage>
        <taxon>unclassified sequences</taxon>
        <taxon>metagenomes</taxon>
        <taxon>ecological metagenomes</taxon>
    </lineage>
</organism>
<reference evidence="1" key="1">
    <citation type="submission" date="2020-05" db="EMBL/GenBank/DDBJ databases">
        <authorList>
            <person name="Chiriac C."/>
            <person name="Salcher M."/>
            <person name="Ghai R."/>
            <person name="Kavagutti S V."/>
        </authorList>
    </citation>
    <scope>NUCLEOTIDE SEQUENCE</scope>
</reference>
<proteinExistence type="predicted"/>
<dbReference type="AlphaFoldDB" id="A0A6J6MEK6"/>
<gene>
    <name evidence="1" type="ORF">UFOPK2312_00583</name>
</gene>
<protein>
    <submittedName>
        <fullName evidence="1">Unannotated protein</fullName>
    </submittedName>
</protein>
<dbReference type="EMBL" id="CAEZWY010000050">
    <property type="protein sequence ID" value="CAB4671304.1"/>
    <property type="molecule type" value="Genomic_DNA"/>
</dbReference>